<evidence type="ECO:0000259" key="4">
    <source>
        <dbReference type="Pfam" id="PF17965"/>
    </source>
</evidence>
<feature type="domain" description="Mucin binding" evidence="4">
    <location>
        <begin position="1077"/>
        <end position="1148"/>
    </location>
</feature>
<feature type="domain" description="Mucin binding" evidence="4">
    <location>
        <begin position="1491"/>
        <end position="1563"/>
    </location>
</feature>
<reference evidence="6 7" key="1">
    <citation type="journal article" date="2014" name="Genome Announc.">
        <title>Draft Genome Sequence of Lactobacillus plantarum CMPG5300, a Human Vaginal Isolate.</title>
        <authorList>
            <person name="Malik S."/>
            <person name="Siezen R.J."/>
            <person name="Renckens B."/>
            <person name="Vaneechoutte M."/>
            <person name="Vanderleyden J."/>
            <person name="Lebeer S."/>
        </authorList>
    </citation>
    <scope>NUCLEOTIDE SEQUENCE [LARGE SCALE GENOMIC DNA]</scope>
    <source>
        <strain evidence="6 7">CMPG5300</strain>
    </source>
</reference>
<accession>A0AAW3FP20</accession>
<feature type="region of interest" description="Disordered" evidence="2">
    <location>
        <begin position="1568"/>
        <end position="1587"/>
    </location>
</feature>
<gene>
    <name evidence="6" type="ORF">CMPG5300_1359</name>
</gene>
<feature type="domain" description="Mucin binding" evidence="4">
    <location>
        <begin position="868"/>
        <end position="940"/>
    </location>
</feature>
<keyword evidence="3" id="KW-0812">Transmembrane</keyword>
<feature type="region of interest" description="Disordered" evidence="2">
    <location>
        <begin position="2165"/>
        <end position="2188"/>
    </location>
</feature>
<dbReference type="EMBL" id="AXZV01000009">
    <property type="protein sequence ID" value="KGH42908.1"/>
    <property type="molecule type" value="Genomic_DNA"/>
</dbReference>
<dbReference type="NCBIfam" id="TIGR03715">
    <property type="entry name" value="KxYKxGKxW"/>
    <property type="match status" value="1"/>
</dbReference>
<dbReference type="Proteomes" id="UP000029801">
    <property type="component" value="Chromosome"/>
</dbReference>
<feature type="domain" description="Mub B2-like" evidence="5">
    <location>
        <begin position="1801"/>
        <end position="1901"/>
    </location>
</feature>
<feature type="transmembrane region" description="Helical" evidence="3">
    <location>
        <begin position="2194"/>
        <end position="2214"/>
    </location>
</feature>
<dbReference type="RefSeq" id="WP_047673390.1">
    <property type="nucleotide sequence ID" value="NZ_CM002918.1"/>
</dbReference>
<keyword evidence="3" id="KW-1133">Transmembrane helix</keyword>
<feature type="region of interest" description="Disordered" evidence="2">
    <location>
        <begin position="88"/>
        <end position="222"/>
    </location>
</feature>
<keyword evidence="3" id="KW-0472">Membrane</keyword>
<dbReference type="Pfam" id="PF17966">
    <property type="entry name" value="Muc_B2"/>
    <property type="match status" value="6"/>
</dbReference>
<evidence type="ECO:0000259" key="5">
    <source>
        <dbReference type="Pfam" id="PF17966"/>
    </source>
</evidence>
<comment type="caution">
    <text evidence="6">The sequence shown here is derived from an EMBL/GenBank/DDBJ whole genome shotgun (WGS) entry which is preliminary data.</text>
</comment>
<dbReference type="InterPro" id="IPR022263">
    <property type="entry name" value="KxYKxGKxW"/>
</dbReference>
<evidence type="ECO:0000256" key="3">
    <source>
        <dbReference type="SAM" id="Phobius"/>
    </source>
</evidence>
<protein>
    <submittedName>
        <fullName evidence="6">Mucus-binding protein, LPXTG-motif cell wall anchor</fullName>
    </submittedName>
</protein>
<feature type="domain" description="Mub B2-like" evidence="5">
    <location>
        <begin position="1390"/>
        <end position="1488"/>
    </location>
</feature>
<evidence type="ECO:0000256" key="1">
    <source>
        <dbReference type="ARBA" id="ARBA00022729"/>
    </source>
</evidence>
<feature type="region of interest" description="Disordered" evidence="2">
    <location>
        <begin position="1361"/>
        <end position="1380"/>
    </location>
</feature>
<dbReference type="InterPro" id="IPR041558">
    <property type="entry name" value="MucBP_2"/>
</dbReference>
<feature type="domain" description="Mub B2-like" evidence="5">
    <location>
        <begin position="1594"/>
        <end position="1695"/>
    </location>
</feature>
<feature type="compositionally biased region" description="Polar residues" evidence="2">
    <location>
        <begin position="2165"/>
        <end position="2186"/>
    </location>
</feature>
<feature type="compositionally biased region" description="Low complexity" evidence="2">
    <location>
        <begin position="88"/>
        <end position="120"/>
    </location>
</feature>
<dbReference type="InterPro" id="IPR041495">
    <property type="entry name" value="Mub_B2"/>
</dbReference>
<dbReference type="Pfam" id="PF19258">
    <property type="entry name" value="KxYKxGKxW_sig"/>
    <property type="match status" value="1"/>
</dbReference>
<sequence>MRNRLNRLGLESKSHYKLYKSGRRWVAASITVFSVGIGLTFSQVEQVKAATGTGVDTADNSASVSSDMAEPSNAVVLKSASTATATKTATQDAKAATDVTAATQDTKATTDSTGATSASSNRQSTAATKPAAEVGTASSSADSSASISSTDGASASAPSVTSKSTDTEATSASETKTATTSADTDVLNTETTSSSVANDLTDATTASQTRTETGKTASIPTAEAPTITTAVTSRALPLTGALASKSANTSVTKSAVQAVSAITSEAETKPTVSLVTTGTVSMDYGEASLADLESHISSPDETPANDVAYYIQDAAGNYLEDVNGNKVNLLYALFLDSADVNDYVDVVYTDEHGQVTKYSGDTDFSTLDQIGSYSVTINAAGKAGMSRVMQDYNAYDTSTSDLDDFVPTFSTGASDYTFTINIVPVKITATTGKNGLIILRPSQLYTGSLTMLPVVTVKNATKQNILQISNGEIGDAKPGVAGKVGQRVLTLADFTYTYQGTETNLTGADTGKYAITLNDAGRKAVQAALGSNYILDDAAVFTTTGAVQAAGLGLTIANDTVTYNGKPQGTTVAITAGTAYDHFDFTTTTDTNVGTYDDLTYALADPTQAAILVKNYTVTTTDGTLVITPADLTVTVKDDNPVYDGRAHGTTATVTSGTNYDQLAFTAVAADGSGATTYTTVGTYAMTGTTAADTSNYKISYVNGTLTIDPAKATITIPNKIYWSDGTQKNLAAVVTGTVNGETLKYRVTNGMSAVGTKTIMATPDADDSVNKNYTISVIPGTLTIGDIAVKYLYEHVDANGETQVDASETGTATHATDATATDYLTYTTAAKPKTGYALAPNTGLAYNGTLTDQGGTVTYRYLAKTETAIVTYFDQTDNKVIKTEPLQGAYGTTDAYRTADTIAAYENAGYDLVSDDYPTAGVVYDQDDIVQKYQVTLVHKFVTRTPDNPGTPGEPIDPDNPNGPTYPVGTDFEDLTEQVSQTIQYLYKDGRTAKPNNVQAVNFGRNVTVDEVNGTVVYTDWLTDDGAVTGRFEAVDSPLITGYTADPTSVAGNPGVVWQDDDTTIPVTYTVNTEYATVTYFDQTDNKVIKTEPLQGAYGTTDAYRTADTIAAYENAGYQLYRDDYPTAGVIYDQDGSVQKYQVTLVHKFVTRTPDNPGTPGEPIDPDNPNGPTYPVGTDFEDLTEQVSQTIQYLYKDGRTAKPNNVQAVNFSRNVTVDEVNGTVVYTDWLTDDGTMTGRFEAVDSPSITGYTADPTSVAGRDTVSGTDLSPDVQVYYQANPEKATVTYEDTTTGAVLTTDPITGDYQTISNYRTADRIAQYLNMGYELVSDDYPTSGAVFDKDGSTQAYTVKLQHKLLPLTPENPGTPGEPIDPDNPNGPTYPAGTAVQDLIKQVDQTIHYQYQDKSTAADANTQTITFKRSVTVDEVNNKLTYTDWLTGTATTGRYMPVDSPEIKGYVADSTRIAGNDEVHNADADTNIVVTYQAKPENATVTYVDVTTGKTLAIKSLTGDYQTTSSYRTSETIASYVKNGYQLVRDNYPTSGAVFDVDNFAKTYTVTLKHKLATVTPENPGTPGQPIDPDNPDGPKYPVGTTAQDLTKQVSQTIKYRYQNGASAGTDNVQLITFNRDATIDEVDPTAVYTDWLNGTSATGRYTTVMSPVITGYTADKTQVAGRDSVANTDSDTQVVVTYAAKPEKATVTYVDVTTGKTLATANLTGGYRTQSNYRTAETIAGYVKNGYELVRDNYPVSGMLFDVDDFAKTYTVTLKHKLVTVTPGNPGTPGQPIDPDNPDGPKYPVGTTAQDLTKQVSQTIKYRYQNGASAGTDSVQLITFNRDATIDEVEPTVVYTDWLDGTSATGRYTTVTSPVIIGYTADRARVTGNDAVTSAAQPTNIIVTYALNPEKATVTYVDVTTDKTLATVSLTGDYQTSSDYRTANAITDYSNQGYVLVRDSYPVSGAIFNNDGVVHSYLVQLAHVTTATTETKTITQTVHYQSTTGTQLHDDTVRAMTFTRTKRVDQVTGDVTYSNWSTNQADHTFERVAAFSIPGYHAVVTGTQAVMVTPASVDDVQTIRYVTDRPSTGETPKTPVKTVTVNKSDKIKTTDTPDKVATVKTPDKAQTVATTTAKQASVKRSVDLKQAQAVEQPAQTRPANVKTVKLAKTTKSVKPTAAHQSATHKQATLPQTNDDRQASVAAELLGLTAATLLVGVSAILKKRHN</sequence>
<dbReference type="Gene3D" id="2.60.40.4300">
    <property type="match status" value="6"/>
</dbReference>
<dbReference type="Pfam" id="PF17965">
    <property type="entry name" value="MucBP_2"/>
    <property type="match status" value="6"/>
</dbReference>
<feature type="compositionally biased region" description="Polar residues" evidence="2">
    <location>
        <begin position="186"/>
        <end position="215"/>
    </location>
</feature>
<feature type="domain" description="Mucin binding" evidence="4">
    <location>
        <begin position="1284"/>
        <end position="1356"/>
    </location>
</feature>
<evidence type="ECO:0000313" key="6">
    <source>
        <dbReference type="EMBL" id="KGH42908.1"/>
    </source>
</evidence>
<keyword evidence="1" id="KW-0732">Signal</keyword>
<feature type="region of interest" description="Disordered" evidence="2">
    <location>
        <begin position="944"/>
        <end position="963"/>
    </location>
</feature>
<evidence type="ECO:0000313" key="7">
    <source>
        <dbReference type="Proteomes" id="UP000029801"/>
    </source>
</evidence>
<organism evidence="6 7">
    <name type="scientific">Lactiplantibacillus plantarum CMPG5300</name>
    <dbReference type="NCBI Taxonomy" id="1304889"/>
    <lineage>
        <taxon>Bacteria</taxon>
        <taxon>Bacillati</taxon>
        <taxon>Bacillota</taxon>
        <taxon>Bacilli</taxon>
        <taxon>Lactobacillales</taxon>
        <taxon>Lactobacillaceae</taxon>
        <taxon>Lactiplantibacillus</taxon>
    </lineage>
</organism>
<feature type="domain" description="Mucin binding" evidence="4">
    <location>
        <begin position="1698"/>
        <end position="1770"/>
    </location>
</feature>
<feature type="domain" description="Mucin binding" evidence="4">
    <location>
        <begin position="1905"/>
        <end position="1977"/>
    </location>
</feature>
<evidence type="ECO:0000256" key="2">
    <source>
        <dbReference type="SAM" id="MobiDB-lite"/>
    </source>
</evidence>
<proteinExistence type="predicted"/>
<feature type="domain" description="Mub B2-like" evidence="5">
    <location>
        <begin position="1182"/>
        <end position="1281"/>
    </location>
</feature>
<name>A0AAW3FP20_LACPN</name>
<feature type="compositionally biased region" description="Low complexity" evidence="2">
    <location>
        <begin position="135"/>
        <end position="184"/>
    </location>
</feature>
<dbReference type="Gene3D" id="3.10.20.470">
    <property type="match status" value="6"/>
</dbReference>
<feature type="domain" description="Mub B2-like" evidence="5">
    <location>
        <begin position="1979"/>
        <end position="2077"/>
    </location>
</feature>
<feature type="domain" description="Mub B2-like" evidence="5">
    <location>
        <begin position="974"/>
        <end position="1073"/>
    </location>
</feature>